<sequence length="121" mass="13527">MAYPHPSSSSSLAAFGLAPLPPHSQPTFPYPQNPTSRQPTPPYGSSQTRRPRCPLCGTKRMSIRSAQLVCEQGHVQQGFRVEESQEEVMPMSFTTRRRASHRKRPTKKAHPSARSGLFEPE</sequence>
<feature type="non-terminal residue" evidence="1">
    <location>
        <position position="121"/>
    </location>
</feature>
<keyword evidence="2" id="KW-1185">Reference proteome</keyword>
<reference evidence="1 2" key="1">
    <citation type="journal article" date="2018" name="Mol. Biol. Evol.">
        <title>Broad Genomic Sampling Reveals a Smut Pathogenic Ancestry of the Fungal Clade Ustilaginomycotina.</title>
        <authorList>
            <person name="Kijpornyongpan T."/>
            <person name="Mondo S.J."/>
            <person name="Barry K."/>
            <person name="Sandor L."/>
            <person name="Lee J."/>
            <person name="Lipzen A."/>
            <person name="Pangilinan J."/>
            <person name="LaButti K."/>
            <person name="Hainaut M."/>
            <person name="Henrissat B."/>
            <person name="Grigoriev I.V."/>
            <person name="Spatafora J.W."/>
            <person name="Aime M.C."/>
        </authorList>
    </citation>
    <scope>NUCLEOTIDE SEQUENCE [LARGE SCALE GENOMIC DNA]</scope>
    <source>
        <strain evidence="1 2">SA 807</strain>
    </source>
</reference>
<dbReference type="EMBL" id="KZ820414">
    <property type="protein sequence ID" value="PWN47505.1"/>
    <property type="molecule type" value="Genomic_DNA"/>
</dbReference>
<evidence type="ECO:0000313" key="2">
    <source>
        <dbReference type="Proteomes" id="UP000245626"/>
    </source>
</evidence>
<protein>
    <submittedName>
        <fullName evidence="1">Uncharacterized protein</fullName>
    </submittedName>
</protein>
<dbReference type="Proteomes" id="UP000245626">
    <property type="component" value="Unassembled WGS sequence"/>
</dbReference>
<name>A0ACD0NP30_9BASI</name>
<accession>A0ACD0NP30</accession>
<organism evidence="1 2">
    <name type="scientific">Violaceomyces palustris</name>
    <dbReference type="NCBI Taxonomy" id="1673888"/>
    <lineage>
        <taxon>Eukaryota</taxon>
        <taxon>Fungi</taxon>
        <taxon>Dikarya</taxon>
        <taxon>Basidiomycota</taxon>
        <taxon>Ustilaginomycotina</taxon>
        <taxon>Ustilaginomycetes</taxon>
        <taxon>Violaceomycetales</taxon>
        <taxon>Violaceomycetaceae</taxon>
        <taxon>Violaceomyces</taxon>
    </lineage>
</organism>
<proteinExistence type="predicted"/>
<gene>
    <name evidence="1" type="ORF">IE53DRAFT_371406</name>
</gene>
<evidence type="ECO:0000313" key="1">
    <source>
        <dbReference type="EMBL" id="PWN47505.1"/>
    </source>
</evidence>